<gene>
    <name evidence="8" type="ORF">M104_3156</name>
</gene>
<evidence type="ECO:0000259" key="7">
    <source>
        <dbReference type="Pfam" id="PF13734"/>
    </source>
</evidence>
<accession>A0AAN4MYA7</accession>
<dbReference type="InterPro" id="IPR044934">
    <property type="entry name" value="Streptopain_sf"/>
</dbReference>
<evidence type="ECO:0000256" key="3">
    <source>
        <dbReference type="ARBA" id="ARBA00022729"/>
    </source>
</evidence>
<organism evidence="8 9">
    <name type="scientific">Bacteroides fragilis str. 1007-1-F #10</name>
    <dbReference type="NCBI Taxonomy" id="1339295"/>
    <lineage>
        <taxon>Bacteria</taxon>
        <taxon>Pseudomonadati</taxon>
        <taxon>Bacteroidota</taxon>
        <taxon>Bacteroidia</taxon>
        <taxon>Bacteroidales</taxon>
        <taxon>Bacteroidaceae</taxon>
        <taxon>Bacteroides</taxon>
    </lineage>
</organism>
<feature type="domain" description="Spi protease inhibitor" evidence="7">
    <location>
        <begin position="44"/>
        <end position="146"/>
    </location>
</feature>
<dbReference type="EMBL" id="JGEA01000028">
    <property type="protein sequence ID" value="EYA13964.1"/>
    <property type="molecule type" value="Genomic_DNA"/>
</dbReference>
<evidence type="ECO:0000256" key="1">
    <source>
        <dbReference type="ARBA" id="ARBA00009693"/>
    </source>
</evidence>
<evidence type="ECO:0000256" key="6">
    <source>
        <dbReference type="SAM" id="SignalP"/>
    </source>
</evidence>
<comment type="similarity">
    <text evidence="1">Belongs to the peptidase C10 family.</text>
</comment>
<reference evidence="8 9" key="1">
    <citation type="submission" date="2014-02" db="EMBL/GenBank/DDBJ databases">
        <authorList>
            <person name="Sears C."/>
            <person name="Carroll K."/>
            <person name="Sack B.R."/>
            <person name="Qadri F."/>
            <person name="Myers L.L."/>
            <person name="Chung G.-T."/>
            <person name="Escheverria P."/>
            <person name="Fraser C.M."/>
            <person name="Sadzewicz L."/>
            <person name="Shefchek K.A."/>
            <person name="Tallon L."/>
            <person name="Das S.P."/>
            <person name="Daugherty S."/>
            <person name="Mongodin E.F."/>
        </authorList>
    </citation>
    <scope>NUCLEOTIDE SEQUENCE [LARGE SCALE GENOMIC DNA]</scope>
    <source>
        <strain evidence="8 9">1007-1-F #10</strain>
    </source>
</reference>
<sequence>MKLIYSFFSLFFLLFCSSCSDDIEVAKQESPAVFLTEETSAYRTKENAIIEVEHFIKKDKSATRTGSSLNYSIGNEIYFYRDTITNQDYPSFYIANADGGNGYAIVSANPYTTPIIAYSESGNLSLSDTLQYPEISFFFDLVQNYISNTEKYKTELEEDDDNSLDVPQTRARRRPLYETRPEEWQETERIKPLITVEWGQGKPYNNAAPFIKGQRARTGCVATAVAQVMAYHEKPSEYNGVFYKWSEMKKDPYTPAVAHLLRSIGNLVKMDWGVDASGANRNNIPRCFEKMGYRKPRAPQSYSQWDVITSIKAKCPVIICGNSVRGNILGIKYYQRGHAWVSDGYFHRERKVDVHRKGSDKVHHSYIEKEDYLHLNWGWEGGANGYYLAGVFSGGDGPAFPSTRAAGKGNFPYNVEIIPYINIIQ</sequence>
<dbReference type="InterPro" id="IPR025896">
    <property type="entry name" value="Spi_Prtas-inh"/>
</dbReference>
<dbReference type="InterPro" id="IPR000200">
    <property type="entry name" value="Peptidase_C10"/>
</dbReference>
<dbReference type="InterPro" id="IPR038765">
    <property type="entry name" value="Papain-like_cys_pep_sf"/>
</dbReference>
<evidence type="ECO:0000256" key="5">
    <source>
        <dbReference type="ARBA" id="ARBA00022807"/>
    </source>
</evidence>
<evidence type="ECO:0000313" key="8">
    <source>
        <dbReference type="EMBL" id="EYA13964.1"/>
    </source>
</evidence>
<comment type="caution">
    <text evidence="8">The sequence shown here is derived from an EMBL/GenBank/DDBJ whole genome shotgun (WGS) entry which is preliminary data.</text>
</comment>
<proteinExistence type="inferred from homology"/>
<keyword evidence="5" id="KW-0788">Thiol protease</keyword>
<evidence type="ECO:0000256" key="2">
    <source>
        <dbReference type="ARBA" id="ARBA00022670"/>
    </source>
</evidence>
<dbReference type="PRINTS" id="PR00797">
    <property type="entry name" value="STREPTOPAIN"/>
</dbReference>
<feature type="chain" id="PRO_5042819597" evidence="6">
    <location>
        <begin position="21"/>
        <end position="425"/>
    </location>
</feature>
<keyword evidence="4" id="KW-0378">Hydrolase</keyword>
<dbReference type="Pfam" id="PF13734">
    <property type="entry name" value="Inhibitor_I69"/>
    <property type="match status" value="1"/>
</dbReference>
<dbReference type="GO" id="GO:0008234">
    <property type="term" value="F:cysteine-type peptidase activity"/>
    <property type="evidence" value="ECO:0007669"/>
    <property type="project" value="UniProtKB-KW"/>
</dbReference>
<keyword evidence="3 6" id="KW-0732">Signal</keyword>
<dbReference type="SUPFAM" id="SSF54001">
    <property type="entry name" value="Cysteine proteinases"/>
    <property type="match status" value="1"/>
</dbReference>
<protein>
    <submittedName>
        <fullName evidence="8">Peptidase C39 like family protein</fullName>
    </submittedName>
</protein>
<evidence type="ECO:0000256" key="4">
    <source>
        <dbReference type="ARBA" id="ARBA00022801"/>
    </source>
</evidence>
<evidence type="ECO:0000313" key="9">
    <source>
        <dbReference type="Proteomes" id="UP000022433"/>
    </source>
</evidence>
<dbReference type="RefSeq" id="WP_009292848.1">
    <property type="nucleotide sequence ID" value="NZ_JGEA01000028.1"/>
</dbReference>
<dbReference type="Pfam" id="PF01640">
    <property type="entry name" value="Peptidase_C10"/>
    <property type="match status" value="1"/>
</dbReference>
<name>A0AAN4MYA7_BACFG</name>
<dbReference type="Gene3D" id="3.90.70.50">
    <property type="entry name" value="Peptidase C10, streptopain"/>
    <property type="match status" value="1"/>
</dbReference>
<dbReference type="AlphaFoldDB" id="A0AAN4MYA7"/>
<dbReference type="Proteomes" id="UP000022433">
    <property type="component" value="Unassembled WGS sequence"/>
</dbReference>
<feature type="signal peptide" evidence="6">
    <location>
        <begin position="1"/>
        <end position="20"/>
    </location>
</feature>
<keyword evidence="2" id="KW-0645">Protease</keyword>
<dbReference type="GO" id="GO:0006508">
    <property type="term" value="P:proteolysis"/>
    <property type="evidence" value="ECO:0007669"/>
    <property type="project" value="UniProtKB-KW"/>
</dbReference>